<proteinExistence type="predicted"/>
<gene>
    <name evidence="1" type="ORF">Sar04_14910</name>
</gene>
<organism evidence="1 2">
    <name type="scientific">Salinispora arenicola</name>
    <dbReference type="NCBI Taxonomy" id="168697"/>
    <lineage>
        <taxon>Bacteria</taxon>
        <taxon>Bacillati</taxon>
        <taxon>Actinomycetota</taxon>
        <taxon>Actinomycetes</taxon>
        <taxon>Micromonosporales</taxon>
        <taxon>Micromonosporaceae</taxon>
        <taxon>Salinispora</taxon>
    </lineage>
</organism>
<evidence type="ECO:0000313" key="1">
    <source>
        <dbReference type="EMBL" id="GIM83970.1"/>
    </source>
</evidence>
<protein>
    <submittedName>
        <fullName evidence="1">Uncharacterized protein</fullName>
    </submittedName>
</protein>
<name>A0ABQ4JP62_SALAC</name>
<comment type="caution">
    <text evidence="1">The sequence shown here is derived from an EMBL/GenBank/DDBJ whole genome shotgun (WGS) entry which is preliminary data.</text>
</comment>
<reference evidence="1 2" key="1">
    <citation type="submission" date="2021-03" db="EMBL/GenBank/DDBJ databases">
        <title>Whole genome shotgun sequence of Salinispora arenicola NBRC 105043.</title>
        <authorList>
            <person name="Komaki H."/>
            <person name="Tamura T."/>
        </authorList>
    </citation>
    <scope>NUCLEOTIDE SEQUENCE [LARGE SCALE GENOMIC DNA]</scope>
    <source>
        <strain evidence="1 2">NBRC 105043</strain>
    </source>
</reference>
<keyword evidence="2" id="KW-1185">Reference proteome</keyword>
<sequence>MVRRATSRWRIEYDYRDHHRPRIFEGRFWTGRHRHVALTAAAHLFFTRLRTTHLEAAGQTPNDGGYCSTTHARRYRTVHVQAGDHTITTADPIGRPSRCSVDLGCGPEGDALVMVSR</sequence>
<dbReference type="Proteomes" id="UP000677457">
    <property type="component" value="Unassembled WGS sequence"/>
</dbReference>
<dbReference type="EMBL" id="BOQM01000009">
    <property type="protein sequence ID" value="GIM83970.1"/>
    <property type="molecule type" value="Genomic_DNA"/>
</dbReference>
<accession>A0ABQ4JP62</accession>
<evidence type="ECO:0000313" key="2">
    <source>
        <dbReference type="Proteomes" id="UP000677457"/>
    </source>
</evidence>